<dbReference type="PANTHER" id="PTHR38797:SF6">
    <property type="match status" value="1"/>
</dbReference>
<sequence>MIIPVASLYLPSLLLLAAATSNAGVVGFSKKSNLLKRNNISKYYECSAVQEAFINQAYKDTLKLADNIQPFLPVRDELFAPGQQPGPLEIRYFGADIAPSNDPKPLLVRTVISNIANWYPWPIFDWIFGKRIEVSCIDLPNKTKLTCETQIGNQRQKIAAYALSENGAQIVFCELFFNHLTLDQVQSNLQNDPIAQKDLTQKKSSAHVMFHEMTHLTIITQTMVVKDLLSDPVTPTGVRTYGPRLCEKLAARFPSFAGNNADNYAWYATAKYFSNIFGLPNTPTFSLTNDTDQPDVGPFLDVLDATDDSSLNNSVVLSGYVPDGQEIKDVLSFAQSFKNFPSNLSAHPSGLAIPTATGDAGGPPPAVTTAPAQWVGFKSVGKRLDVGDSIFTMEGTAMTENINLGSPEHKLAREQVLLNYFAELAAYPEFEILDSLVHQPDASVTDAVQKTLSLTAAALASNESGALGNHPWHHTTSLLEIAQRTAPANQVKLVEYVVQLGRVTITNPATGNPLENEGYIVWTQLPSLGYGAADEWHAFNVSDSETTPMERRRWYNFIAFLAQLSNAADVDYRDVIIPELDFSFWSYLAFKYVFEPEDIGAQAPTDVAIRTACLWLVHAADRLWGNIKYERIFGKVGNDPGTKFTREMWDMWERELPSIKSKCTDEETRKLVDEALAQMRRASSEG</sequence>
<feature type="domain" description="Lysine-specific metallo-endopeptidase" evidence="2">
    <location>
        <begin position="141"/>
        <end position="268"/>
    </location>
</feature>
<dbReference type="AlphaFoldDB" id="A0A8H4RYZ6"/>
<reference evidence="3 4" key="1">
    <citation type="submission" date="2020-03" db="EMBL/GenBank/DDBJ databases">
        <title>Draft Genome Sequence of Cudoniella acicularis.</title>
        <authorList>
            <person name="Buettner E."/>
            <person name="Kellner H."/>
        </authorList>
    </citation>
    <scope>NUCLEOTIDE SEQUENCE [LARGE SCALE GENOMIC DNA]</scope>
    <source>
        <strain evidence="3 4">DSM 108380</strain>
    </source>
</reference>
<dbReference type="InterPro" id="IPR024079">
    <property type="entry name" value="MetalloPept_cat_dom_sf"/>
</dbReference>
<dbReference type="PANTHER" id="PTHR38797">
    <property type="entry name" value="NUCLEAR PORE COMPLEX PROTEIN NUP85-RELATED"/>
    <property type="match status" value="1"/>
</dbReference>
<evidence type="ECO:0000259" key="2">
    <source>
        <dbReference type="Pfam" id="PF14521"/>
    </source>
</evidence>
<dbReference type="Pfam" id="PF14521">
    <property type="entry name" value="Aspzincin_M35"/>
    <property type="match status" value="1"/>
</dbReference>
<dbReference type="InterPro" id="IPR029463">
    <property type="entry name" value="Lys_MEP"/>
</dbReference>
<evidence type="ECO:0000313" key="3">
    <source>
        <dbReference type="EMBL" id="KAF4637554.1"/>
    </source>
</evidence>
<dbReference type="Gene3D" id="3.40.390.10">
    <property type="entry name" value="Collagenase (Catalytic Domain)"/>
    <property type="match status" value="1"/>
</dbReference>
<feature type="signal peptide" evidence="1">
    <location>
        <begin position="1"/>
        <end position="23"/>
    </location>
</feature>
<dbReference type="Pfam" id="PF12311">
    <property type="entry name" value="DUF3632"/>
    <property type="match status" value="1"/>
</dbReference>
<comment type="caution">
    <text evidence="3">The sequence shown here is derived from an EMBL/GenBank/DDBJ whole genome shotgun (WGS) entry which is preliminary data.</text>
</comment>
<accession>A0A8H4RYZ6</accession>
<dbReference type="GO" id="GO:0004222">
    <property type="term" value="F:metalloendopeptidase activity"/>
    <property type="evidence" value="ECO:0007669"/>
    <property type="project" value="InterPro"/>
</dbReference>
<keyword evidence="4" id="KW-1185">Reference proteome</keyword>
<protein>
    <recommendedName>
        <fullName evidence="2">Lysine-specific metallo-endopeptidase domain-containing protein</fullName>
    </recommendedName>
</protein>
<organism evidence="3 4">
    <name type="scientific">Cudoniella acicularis</name>
    <dbReference type="NCBI Taxonomy" id="354080"/>
    <lineage>
        <taxon>Eukaryota</taxon>
        <taxon>Fungi</taxon>
        <taxon>Dikarya</taxon>
        <taxon>Ascomycota</taxon>
        <taxon>Pezizomycotina</taxon>
        <taxon>Leotiomycetes</taxon>
        <taxon>Helotiales</taxon>
        <taxon>Tricladiaceae</taxon>
        <taxon>Cudoniella</taxon>
    </lineage>
</organism>
<name>A0A8H4RYZ6_9HELO</name>
<dbReference type="InterPro" id="IPR022085">
    <property type="entry name" value="OpdG"/>
</dbReference>
<evidence type="ECO:0000313" key="4">
    <source>
        <dbReference type="Proteomes" id="UP000566819"/>
    </source>
</evidence>
<dbReference type="Proteomes" id="UP000566819">
    <property type="component" value="Unassembled WGS sequence"/>
</dbReference>
<dbReference type="SUPFAM" id="SSF55486">
    <property type="entry name" value="Metalloproteases ('zincins'), catalytic domain"/>
    <property type="match status" value="1"/>
</dbReference>
<keyword evidence="1" id="KW-0732">Signal</keyword>
<dbReference type="EMBL" id="JAAMPI010000019">
    <property type="protein sequence ID" value="KAF4637554.1"/>
    <property type="molecule type" value="Genomic_DNA"/>
</dbReference>
<evidence type="ECO:0000256" key="1">
    <source>
        <dbReference type="SAM" id="SignalP"/>
    </source>
</evidence>
<dbReference type="OrthoDB" id="3350591at2759"/>
<dbReference type="InterPro" id="IPR053204">
    <property type="entry name" value="Oxopyrrolidines_Biosynth-assoc"/>
</dbReference>
<feature type="chain" id="PRO_5034791023" description="Lysine-specific metallo-endopeptidase domain-containing protein" evidence="1">
    <location>
        <begin position="24"/>
        <end position="686"/>
    </location>
</feature>
<gene>
    <name evidence="3" type="ORF">G7Y89_g527</name>
</gene>
<proteinExistence type="predicted"/>